<protein>
    <submittedName>
        <fullName evidence="1">Methylmalonic aciduria and homocystinuria type D-like protein, mitochondrial</fullName>
    </submittedName>
</protein>
<dbReference type="EMBL" id="LSSM01007655">
    <property type="protein sequence ID" value="OMJ07435.1"/>
    <property type="molecule type" value="Genomic_DNA"/>
</dbReference>
<accession>A0A1R1WYI8</accession>
<dbReference type="Proteomes" id="UP000187429">
    <property type="component" value="Unassembled WGS sequence"/>
</dbReference>
<dbReference type="PANTHER" id="PTHR13192:SF3">
    <property type="entry name" value="COBALAMIN TRAFFICKING PROTEIN CBLD"/>
    <property type="match status" value="1"/>
</dbReference>
<name>A0A1R1WYI8_9FUNG</name>
<evidence type="ECO:0000313" key="1">
    <source>
        <dbReference type="EMBL" id="OMJ07435.1"/>
    </source>
</evidence>
<dbReference type="Pfam" id="PF10229">
    <property type="entry name" value="MMADHC"/>
    <property type="match status" value="1"/>
</dbReference>
<gene>
    <name evidence="1" type="ORF">AYI69_g11455</name>
</gene>
<dbReference type="GO" id="GO:0009235">
    <property type="term" value="P:cobalamin metabolic process"/>
    <property type="evidence" value="ECO:0007669"/>
    <property type="project" value="InterPro"/>
</dbReference>
<reference evidence="2" key="1">
    <citation type="submission" date="2017-01" db="EMBL/GenBank/DDBJ databases">
        <authorList>
            <person name="Wang Y."/>
            <person name="White M."/>
            <person name="Kvist S."/>
            <person name="Moncalvo J.-M."/>
        </authorList>
    </citation>
    <scope>NUCLEOTIDE SEQUENCE [LARGE SCALE GENOMIC DNA]</scope>
    <source>
        <strain evidence="2">ID-206-W2</strain>
    </source>
</reference>
<dbReference type="OrthoDB" id="10263782at2759"/>
<evidence type="ECO:0000313" key="2">
    <source>
        <dbReference type="Proteomes" id="UP000187429"/>
    </source>
</evidence>
<dbReference type="PANTHER" id="PTHR13192">
    <property type="entry name" value="MY011 PROTEIN"/>
    <property type="match status" value="1"/>
</dbReference>
<comment type="caution">
    <text evidence="1">The sequence shown here is derived from an EMBL/GenBank/DDBJ whole genome shotgun (WGS) entry which is preliminary data.</text>
</comment>
<keyword evidence="2" id="KW-1185">Reference proteome</keyword>
<dbReference type="InterPro" id="IPR019362">
    <property type="entry name" value="MMADHC"/>
</dbReference>
<organism evidence="1 2">
    <name type="scientific">Smittium culicis</name>
    <dbReference type="NCBI Taxonomy" id="133412"/>
    <lineage>
        <taxon>Eukaryota</taxon>
        <taxon>Fungi</taxon>
        <taxon>Fungi incertae sedis</taxon>
        <taxon>Zoopagomycota</taxon>
        <taxon>Kickxellomycotina</taxon>
        <taxon>Harpellomycetes</taxon>
        <taxon>Harpellales</taxon>
        <taxon>Legeriomycetaceae</taxon>
        <taxon>Smittium</taxon>
    </lineage>
</organism>
<proteinExistence type="predicted"/>
<dbReference type="AlphaFoldDB" id="A0A1R1WYI8"/>
<sequence length="195" mass="22412">MRPKDKNEVVEPKVYDFELQRSVAFEKRFKILDTGYTSFTMQYSIYKMPKQFKAEIILIFPSLQRDKLKDLLIIPTFQKTFCSLVEWSEDTKNEKDSKLLNFYAFGYSILTKLNSMGYWFDIICPASGLPVFTTSGSTIYSEVDCCKKLLNYNTVNVGMCNVIAHPEWALSNYPATAFTTAPEDVILSVLHSLTK</sequence>